<evidence type="ECO:0000313" key="8">
    <source>
        <dbReference type="EMBL" id="CAB4218804.1"/>
    </source>
</evidence>
<organism evidence="3">
    <name type="scientific">uncultured Caudovirales phage</name>
    <dbReference type="NCBI Taxonomy" id="2100421"/>
    <lineage>
        <taxon>Viruses</taxon>
        <taxon>Duplodnaviria</taxon>
        <taxon>Heunggongvirae</taxon>
        <taxon>Uroviricota</taxon>
        <taxon>Caudoviricetes</taxon>
        <taxon>Peduoviridae</taxon>
        <taxon>Maltschvirus</taxon>
        <taxon>Maltschvirus maltsch</taxon>
    </lineage>
</organism>
<dbReference type="EMBL" id="LR798452">
    <property type="protein sequence ID" value="CAB5238288.1"/>
    <property type="molecule type" value="Genomic_DNA"/>
</dbReference>
<evidence type="ECO:0000313" key="2">
    <source>
        <dbReference type="EMBL" id="CAB4171224.1"/>
    </source>
</evidence>
<evidence type="ECO:0000313" key="3">
    <source>
        <dbReference type="EMBL" id="CAB4177220.1"/>
    </source>
</evidence>
<sequence>MEEEVPDIYESSFLGVHVYIEMVDGYCVGFGICTEPDGVTMLPPKWLDTFTVDGMYLRQYIEREFTKQTNVVTIPIMEQGQPNVVS</sequence>
<evidence type="ECO:0000313" key="9">
    <source>
        <dbReference type="EMBL" id="CAB5238288.1"/>
    </source>
</evidence>
<gene>
    <name evidence="3" type="ORF">UFOVP1000_37</name>
    <name evidence="4" type="ORF">UFOVP1092_12</name>
    <name evidence="5" type="ORF">UFOVP1152_16</name>
    <name evidence="6" type="ORF">UFOVP1337_39</name>
    <name evidence="7" type="ORF">UFOVP1446_37</name>
    <name evidence="9" type="ORF">UFOVP1537_20</name>
    <name evidence="8" type="ORF">UFOVP1598_51</name>
    <name evidence="1" type="ORF">UFOVP825_38</name>
    <name evidence="2" type="ORF">UFOVP915_20</name>
</gene>
<proteinExistence type="predicted"/>
<dbReference type="EMBL" id="LR796772">
    <property type="protein sequence ID" value="CAB4165319.1"/>
    <property type="molecule type" value="Genomic_DNA"/>
</dbReference>
<dbReference type="EMBL" id="LR796865">
    <property type="protein sequence ID" value="CAB4171224.1"/>
    <property type="molecule type" value="Genomic_DNA"/>
</dbReference>
<evidence type="ECO:0000313" key="7">
    <source>
        <dbReference type="EMBL" id="CAB4212804.1"/>
    </source>
</evidence>
<accession>A0A6J5PYZ7</accession>
<dbReference type="EMBL" id="LR797039">
    <property type="protein sequence ID" value="CAB4182630.1"/>
    <property type="molecule type" value="Genomic_DNA"/>
</dbReference>
<protein>
    <submittedName>
        <fullName evidence="3">Uncharacterized protein</fullName>
    </submittedName>
</protein>
<name>A0A6J5PYZ7_9CAUD</name>
<evidence type="ECO:0000313" key="4">
    <source>
        <dbReference type="EMBL" id="CAB4182630.1"/>
    </source>
</evidence>
<dbReference type="EMBL" id="LR796946">
    <property type="protein sequence ID" value="CAB4177220.1"/>
    <property type="molecule type" value="Genomic_DNA"/>
</dbReference>
<evidence type="ECO:0000313" key="1">
    <source>
        <dbReference type="EMBL" id="CAB4165319.1"/>
    </source>
</evidence>
<reference evidence="3" key="1">
    <citation type="submission" date="2020-05" db="EMBL/GenBank/DDBJ databases">
        <authorList>
            <person name="Chiriac C."/>
            <person name="Salcher M."/>
            <person name="Ghai R."/>
            <person name="Kavagutti S V."/>
        </authorList>
    </citation>
    <scope>NUCLEOTIDE SEQUENCE</scope>
</reference>
<evidence type="ECO:0000313" key="6">
    <source>
        <dbReference type="EMBL" id="CAB4199376.1"/>
    </source>
</evidence>
<evidence type="ECO:0000313" key="5">
    <source>
        <dbReference type="EMBL" id="CAB4187413.1"/>
    </source>
</evidence>
<dbReference type="EMBL" id="LR797472">
    <property type="protein sequence ID" value="CAB4218804.1"/>
    <property type="molecule type" value="Genomic_DNA"/>
</dbReference>
<dbReference type="EMBL" id="LR797109">
    <property type="protein sequence ID" value="CAB4187413.1"/>
    <property type="molecule type" value="Genomic_DNA"/>
</dbReference>
<dbReference type="EMBL" id="LR797383">
    <property type="protein sequence ID" value="CAB4212804.1"/>
    <property type="molecule type" value="Genomic_DNA"/>
</dbReference>
<dbReference type="EMBL" id="LR797286">
    <property type="protein sequence ID" value="CAB4199376.1"/>
    <property type="molecule type" value="Genomic_DNA"/>
</dbReference>